<organism evidence="2 3">
    <name type="scientific">Canna indica</name>
    <name type="common">Indian-shot</name>
    <dbReference type="NCBI Taxonomy" id="4628"/>
    <lineage>
        <taxon>Eukaryota</taxon>
        <taxon>Viridiplantae</taxon>
        <taxon>Streptophyta</taxon>
        <taxon>Embryophyta</taxon>
        <taxon>Tracheophyta</taxon>
        <taxon>Spermatophyta</taxon>
        <taxon>Magnoliopsida</taxon>
        <taxon>Liliopsida</taxon>
        <taxon>Zingiberales</taxon>
        <taxon>Cannaceae</taxon>
        <taxon>Canna</taxon>
    </lineage>
</organism>
<protein>
    <submittedName>
        <fullName evidence="2">Uncharacterized protein</fullName>
    </submittedName>
</protein>
<dbReference type="Proteomes" id="UP001327560">
    <property type="component" value="Chromosome 8"/>
</dbReference>
<evidence type="ECO:0000313" key="2">
    <source>
        <dbReference type="EMBL" id="WOL16969.1"/>
    </source>
</evidence>
<feature type="compositionally biased region" description="Low complexity" evidence="1">
    <location>
        <begin position="46"/>
        <end position="74"/>
    </location>
</feature>
<accession>A0AAQ3KY77</accession>
<dbReference type="EMBL" id="CP136897">
    <property type="protein sequence ID" value="WOL16969.1"/>
    <property type="molecule type" value="Genomic_DNA"/>
</dbReference>
<feature type="region of interest" description="Disordered" evidence="1">
    <location>
        <begin position="16"/>
        <end position="96"/>
    </location>
</feature>
<proteinExistence type="predicted"/>
<dbReference type="AlphaFoldDB" id="A0AAQ3KY77"/>
<name>A0AAQ3KY77_9LILI</name>
<sequence length="324" mass="33327">MDECDKKGKAVVIAAAAASDDDSSWTTVRRKSKSKLRVSFVEAPKPSDSAAAQEEADAPPSGSGGSSALTAPAPDSGGATDLLQRSSVGHHRSYSRSSYVGPLSALCWREEVSSVSVVHSPAEDPVPTYGVMPPSSKIDVDADGEPLSTRHPSSGLKASELAASINSLVVAPPPPLQMALTPTVAATCKDPFSNLLLLCNLSPPTEASCLTLFWVPSGIPSDLLSIVGAIDAAQCSPGDSLSRAVARKASLLEVDPQSCASPSTPAPPTEASSGCILVCMLKDLRQLPLRHQLQAIGFECSNGWSCVKSGLAHIVDPMACGGGD</sequence>
<reference evidence="2 3" key="1">
    <citation type="submission" date="2023-10" db="EMBL/GenBank/DDBJ databases">
        <title>Chromosome-scale genome assembly provides insights into flower coloration mechanisms of Canna indica.</title>
        <authorList>
            <person name="Li C."/>
        </authorList>
    </citation>
    <scope>NUCLEOTIDE SEQUENCE [LARGE SCALE GENOMIC DNA]</scope>
    <source>
        <tissue evidence="2">Flower</tissue>
    </source>
</reference>
<keyword evidence="3" id="KW-1185">Reference proteome</keyword>
<evidence type="ECO:0000313" key="3">
    <source>
        <dbReference type="Proteomes" id="UP001327560"/>
    </source>
</evidence>
<evidence type="ECO:0000256" key="1">
    <source>
        <dbReference type="SAM" id="MobiDB-lite"/>
    </source>
</evidence>
<gene>
    <name evidence="2" type="ORF">Cni_G25757</name>
</gene>